<keyword evidence="3" id="KW-1185">Reference proteome</keyword>
<dbReference type="AlphaFoldDB" id="A0AAN7EG73"/>
<dbReference type="EMBL" id="JAXUIC010000009">
    <property type="protein sequence ID" value="KAK4571300.1"/>
    <property type="molecule type" value="Genomic_DNA"/>
</dbReference>
<keyword evidence="1" id="KW-1133">Transmembrane helix</keyword>
<feature type="transmembrane region" description="Helical" evidence="1">
    <location>
        <begin position="62"/>
        <end position="85"/>
    </location>
</feature>
<evidence type="ECO:0000313" key="2">
    <source>
        <dbReference type="EMBL" id="KAK4571300.1"/>
    </source>
</evidence>
<keyword evidence="1" id="KW-0812">Transmembrane</keyword>
<comment type="caution">
    <text evidence="2">The sequence shown here is derived from an EMBL/GenBank/DDBJ whole genome shotgun (WGS) entry which is preliminary data.</text>
</comment>
<evidence type="ECO:0000313" key="3">
    <source>
        <dbReference type="Proteomes" id="UP001324115"/>
    </source>
</evidence>
<gene>
    <name evidence="2" type="ORF">RGQ29_029915</name>
</gene>
<name>A0AAN7EG73_QUERU</name>
<dbReference type="Proteomes" id="UP001324115">
    <property type="component" value="Unassembled WGS sequence"/>
</dbReference>
<reference evidence="2 3" key="1">
    <citation type="journal article" date="2023" name="G3 (Bethesda)">
        <title>A haplotype-resolved chromosome-scale genome for Quercus rubra L. provides insights into the genetics of adaptive traits for red oak species.</title>
        <authorList>
            <person name="Kapoor B."/>
            <person name="Jenkins J."/>
            <person name="Schmutz J."/>
            <person name="Zhebentyayeva T."/>
            <person name="Kuelheim C."/>
            <person name="Coggeshall M."/>
            <person name="Heim C."/>
            <person name="Lasky J.R."/>
            <person name="Leites L."/>
            <person name="Islam-Faridi N."/>
            <person name="Romero-Severson J."/>
            <person name="DeLeo V.L."/>
            <person name="Lucas S.M."/>
            <person name="Lazic D."/>
            <person name="Gailing O."/>
            <person name="Carlson J."/>
            <person name="Staton M."/>
        </authorList>
    </citation>
    <scope>NUCLEOTIDE SEQUENCE [LARGE SCALE GENOMIC DNA]</scope>
    <source>
        <strain evidence="2">Pseudo-F2</strain>
    </source>
</reference>
<organism evidence="2 3">
    <name type="scientific">Quercus rubra</name>
    <name type="common">Northern red oak</name>
    <name type="synonym">Quercus borealis</name>
    <dbReference type="NCBI Taxonomy" id="3512"/>
    <lineage>
        <taxon>Eukaryota</taxon>
        <taxon>Viridiplantae</taxon>
        <taxon>Streptophyta</taxon>
        <taxon>Embryophyta</taxon>
        <taxon>Tracheophyta</taxon>
        <taxon>Spermatophyta</taxon>
        <taxon>Magnoliopsida</taxon>
        <taxon>eudicotyledons</taxon>
        <taxon>Gunneridae</taxon>
        <taxon>Pentapetalae</taxon>
        <taxon>rosids</taxon>
        <taxon>fabids</taxon>
        <taxon>Fagales</taxon>
        <taxon>Fagaceae</taxon>
        <taxon>Quercus</taxon>
    </lineage>
</organism>
<sequence>MPSHRCFFDHVSHQPNITEPTARTMYSSRGSNAFGQQSYAAQSAVYGASRQWSKGYRKREKMLLICLGLSLMISGMLLCFMLLLVG</sequence>
<accession>A0AAN7EG73</accession>
<evidence type="ECO:0000256" key="1">
    <source>
        <dbReference type="SAM" id="Phobius"/>
    </source>
</evidence>
<proteinExistence type="predicted"/>
<keyword evidence="1" id="KW-0472">Membrane</keyword>
<protein>
    <submittedName>
        <fullName evidence="2">Uncharacterized protein</fullName>
    </submittedName>
</protein>